<sequence length="125" mass="12801">MGPCPGSLRPGPSAQPLRLWWPSLDRARKAPGRAPGVAAPGSCAPLTQECGEALPLSVTGLCTAPNWLQHKALSPTRAWQSPAAQRSPARQSQRAARPPACMLCGLEPCSAWAPAMGGGSSPAAA</sequence>
<dbReference type="Proteomes" id="UP000827986">
    <property type="component" value="Unassembled WGS sequence"/>
</dbReference>
<organism evidence="2 3">
    <name type="scientific">Mauremys mutica</name>
    <name type="common">yellowpond turtle</name>
    <dbReference type="NCBI Taxonomy" id="74926"/>
    <lineage>
        <taxon>Eukaryota</taxon>
        <taxon>Metazoa</taxon>
        <taxon>Chordata</taxon>
        <taxon>Craniata</taxon>
        <taxon>Vertebrata</taxon>
        <taxon>Euteleostomi</taxon>
        <taxon>Archelosauria</taxon>
        <taxon>Testudinata</taxon>
        <taxon>Testudines</taxon>
        <taxon>Cryptodira</taxon>
        <taxon>Durocryptodira</taxon>
        <taxon>Testudinoidea</taxon>
        <taxon>Geoemydidae</taxon>
        <taxon>Geoemydinae</taxon>
        <taxon>Mauremys</taxon>
    </lineage>
</organism>
<evidence type="ECO:0000313" key="3">
    <source>
        <dbReference type="Proteomes" id="UP000827986"/>
    </source>
</evidence>
<keyword evidence="3" id="KW-1185">Reference proteome</keyword>
<evidence type="ECO:0000256" key="1">
    <source>
        <dbReference type="SAM" id="MobiDB-lite"/>
    </source>
</evidence>
<name>A0A9D3XGS5_9SAUR</name>
<reference evidence="2" key="1">
    <citation type="submission" date="2021-09" db="EMBL/GenBank/DDBJ databases">
        <title>The genome of Mauremys mutica provides insights into the evolution of semi-aquatic lifestyle.</title>
        <authorList>
            <person name="Gong S."/>
            <person name="Gao Y."/>
        </authorList>
    </citation>
    <scope>NUCLEOTIDE SEQUENCE</scope>
    <source>
        <strain evidence="2">MM-2020</strain>
        <tissue evidence="2">Muscle</tissue>
    </source>
</reference>
<feature type="compositionally biased region" description="Low complexity" evidence="1">
    <location>
        <begin position="80"/>
        <end position="94"/>
    </location>
</feature>
<gene>
    <name evidence="2" type="ORF">KIL84_000106</name>
</gene>
<protein>
    <submittedName>
        <fullName evidence="2">Uncharacterized protein</fullName>
    </submittedName>
</protein>
<dbReference type="EMBL" id="JAHDVG010000473">
    <property type="protein sequence ID" value="KAH1178775.1"/>
    <property type="molecule type" value="Genomic_DNA"/>
</dbReference>
<dbReference type="AlphaFoldDB" id="A0A9D3XGS5"/>
<accession>A0A9D3XGS5</accession>
<proteinExistence type="predicted"/>
<feature type="region of interest" description="Disordered" evidence="1">
    <location>
        <begin position="74"/>
        <end position="94"/>
    </location>
</feature>
<comment type="caution">
    <text evidence="2">The sequence shown here is derived from an EMBL/GenBank/DDBJ whole genome shotgun (WGS) entry which is preliminary data.</text>
</comment>
<evidence type="ECO:0000313" key="2">
    <source>
        <dbReference type="EMBL" id="KAH1178775.1"/>
    </source>
</evidence>